<protein>
    <submittedName>
        <fullName evidence="2">Uncharacterized protein</fullName>
    </submittedName>
</protein>
<dbReference type="VEuPathDB" id="TriTrypDB:TvY486_0036130"/>
<proteinExistence type="predicted"/>
<evidence type="ECO:0000256" key="1">
    <source>
        <dbReference type="SAM" id="Phobius"/>
    </source>
</evidence>
<organism evidence="2 3">
    <name type="scientific">Trypanosoma vivax (strain Y486)</name>
    <dbReference type="NCBI Taxonomy" id="1055687"/>
    <lineage>
        <taxon>Eukaryota</taxon>
        <taxon>Discoba</taxon>
        <taxon>Euglenozoa</taxon>
        <taxon>Kinetoplastea</taxon>
        <taxon>Metakinetoplastina</taxon>
        <taxon>Trypanosomatida</taxon>
        <taxon>Trypanosomatidae</taxon>
        <taxon>Trypanosoma</taxon>
        <taxon>Duttonella</taxon>
    </lineage>
</organism>
<keyword evidence="3" id="KW-1185">Reference proteome</keyword>
<keyword evidence="1" id="KW-1133">Transmembrane helix</keyword>
<sequence length="305" mass="30687">MPAKSEALVRISAFGVCAMHFARRMTQAAAALVLLSTSLSLSGAAVYGLLPMHSWAECVLQSHAMSFARHSPVSVADGSLLVKMLVALVSAISVFFPSFVTSAATAAAFAFSASAFACSTMPTASRSAFRSAAPDLLTSKRAVAFLSRSTSFASASWSPAPAATPIASSLNGGCPATSLCASTSAAFARASATCLLLASDPSAEMLSACATVAIAAPTCAASVTAVPLLSSATFTSCCTRPHKMPHSRTLSFAVACACPVVSATSSATAASCPSAPILPTCRGPSTLTHAPKCFARSNSHCVSDA</sequence>
<reference evidence="2 3" key="1">
    <citation type="journal article" date="2012" name="Proc. Natl. Acad. Sci. U.S.A.">
        <title>Antigenic diversity is generated by distinct evolutionary mechanisms in African trypanosome species.</title>
        <authorList>
            <person name="Jackson A.P."/>
            <person name="Berry A."/>
            <person name="Aslett M."/>
            <person name="Allison H.C."/>
            <person name="Burton P."/>
            <person name="Vavrova-Anderson J."/>
            <person name="Brown R."/>
            <person name="Browne H."/>
            <person name="Corton N."/>
            <person name="Hauser H."/>
            <person name="Gamble J."/>
            <person name="Gilderthorp R."/>
            <person name="Marcello L."/>
            <person name="McQuillan J."/>
            <person name="Otto T.D."/>
            <person name="Quail M.A."/>
            <person name="Sanders M.J."/>
            <person name="van Tonder A."/>
            <person name="Ginger M.L."/>
            <person name="Field M.C."/>
            <person name="Barry J.D."/>
            <person name="Hertz-Fowler C."/>
            <person name="Berriman M."/>
        </authorList>
    </citation>
    <scope>NUCLEOTIDE SEQUENCE</scope>
    <source>
        <strain evidence="2 3">Y486</strain>
    </source>
</reference>
<evidence type="ECO:0000313" key="2">
    <source>
        <dbReference type="EMBL" id="CCD20741.1"/>
    </source>
</evidence>
<evidence type="ECO:0000313" key="3">
    <source>
        <dbReference type="Proteomes" id="UP000009027"/>
    </source>
</evidence>
<accession>F9WT50</accession>
<gene>
    <name evidence="2" type="ORF">TvY486_0036130</name>
</gene>
<dbReference type="Proteomes" id="UP000009027">
    <property type="component" value="Unassembled WGS sequence"/>
</dbReference>
<name>F9WT50_TRYVY</name>
<dbReference type="AlphaFoldDB" id="F9WT50"/>
<keyword evidence="1" id="KW-0472">Membrane</keyword>
<feature type="transmembrane region" description="Helical" evidence="1">
    <location>
        <begin position="84"/>
        <end position="111"/>
    </location>
</feature>
<dbReference type="EMBL" id="CAEX01006238">
    <property type="protein sequence ID" value="CCD20741.1"/>
    <property type="molecule type" value="Genomic_DNA"/>
</dbReference>
<keyword evidence="1" id="KW-0812">Transmembrane</keyword>